<feature type="domain" description="VWFC" evidence="9">
    <location>
        <begin position="44"/>
        <end position="120"/>
    </location>
</feature>
<name>A0AAE0RX94_9BIVA</name>
<dbReference type="Pfam" id="PF07452">
    <property type="entry name" value="CHRD"/>
    <property type="match status" value="1"/>
</dbReference>
<comment type="caution">
    <text evidence="11">The sequence shown here is derived from an EMBL/GenBank/DDBJ whole genome shotgun (WGS) entry which is preliminary data.</text>
</comment>
<evidence type="ECO:0000256" key="4">
    <source>
        <dbReference type="ARBA" id="ARBA00022525"/>
    </source>
</evidence>
<evidence type="ECO:0000256" key="8">
    <source>
        <dbReference type="SAM" id="SignalP"/>
    </source>
</evidence>
<evidence type="ECO:0000256" key="7">
    <source>
        <dbReference type="PROSITE-ProRule" id="PRU00230"/>
    </source>
</evidence>
<feature type="domain" description="CHRD" evidence="10">
    <location>
        <begin position="154"/>
        <end position="274"/>
    </location>
</feature>
<reference evidence="11" key="3">
    <citation type="submission" date="2023-05" db="EMBL/GenBank/DDBJ databases">
        <authorList>
            <person name="Smith C.H."/>
        </authorList>
    </citation>
    <scope>NUCLEOTIDE SEQUENCE</scope>
    <source>
        <strain evidence="11">CHS0354</strain>
        <tissue evidence="11">Mantle</tissue>
    </source>
</reference>
<dbReference type="Proteomes" id="UP001195483">
    <property type="component" value="Unassembled WGS sequence"/>
</dbReference>
<evidence type="ECO:0000256" key="2">
    <source>
        <dbReference type="ARBA" id="ARBA00007156"/>
    </source>
</evidence>
<evidence type="ECO:0000256" key="3">
    <source>
        <dbReference type="ARBA" id="ARBA00022473"/>
    </source>
</evidence>
<sequence length="912" mass="102489">MDVIILSILILVHFGTVECKFRKPPDGVLALVEDKYVRIPQRKPGCWLGNNFYDLESRWSPSLEPQGVMVCVICQCVTVYSKGRSSYQGKVRCKNIKHECPEPKCLNPKLLDGKCCKSCPNDEISFEERYTFAPPMPPLPQLADLSDEGDNTIDHPSFIALLVGRAVPNAGHVKTRGVATVHVRILSWTSFHFAIRYVQIGRPKSLYLLDDTNKVLHRRLFTKRERSKSKICSTWSDVGFSSIQQLTNQRLRIVMTTDKYPEGEIAGNITVDAIAERGSFGALLTSTKKYGIGGYSVFLYDIRAKSLTYVIKTDGFIDDNSFQTIYHLTMESETNILYHESRHYDEKSNFITGIWQRVKSKHSKLLARGNLTIRVTSKEGVSMEGTVRPRLTCSYFLAVLSSSGLRNKKTVTQGGGTAVFQLNEDGRITYKVYMAGLQSAVTSLVLHKLSKSRRRSNIVVDVADNFRPFPGSTDGEAMGSFRGIQAKHTTLLLGGSLHFTVSTRQNPRGELRGSVMEVPYMDSMNLLKMHPFLLLGHYLNPIGAAGAAWLHLDRECNLHYYIATPGESGEFSSAKATLISSSDVSSFGNTSEILIATLSKGRANGVIDYIPDTICQSIHGGTAILQIEPETLSSNILQTTVRLSNSCWKKDADPQDGDYQHERNVENEHHCYYESQMYDDGATWRPIDESCNTCVCVRGKINCHPVICPEIQCSNPVKSITECCPRCPDENTTELKNKSCFFHGDKRWHSYGTTWHPYVPPFGYIPCAVCKCLEGSLQEVNCTRISCPELTCSVQEAIRINVNDCCQICPDLPTTTEVRLLTQQDKNMDGACHVGEDIFHDGEQWHPRVAPFGFMKCYYCKCVNGKTKCRRNKCKHLNCKRQYRPIGSCCSECTETISRSRRKNGRRRSEFT</sequence>
<evidence type="ECO:0000313" key="11">
    <source>
        <dbReference type="EMBL" id="KAK3581392.1"/>
    </source>
</evidence>
<keyword evidence="3 7" id="KW-0217">Developmental protein</keyword>
<evidence type="ECO:0000256" key="1">
    <source>
        <dbReference type="ARBA" id="ARBA00004613"/>
    </source>
</evidence>
<feature type="signal peptide" evidence="8">
    <location>
        <begin position="1"/>
        <end position="19"/>
    </location>
</feature>
<proteinExistence type="inferred from homology"/>
<dbReference type="GO" id="GO:0048731">
    <property type="term" value="P:system development"/>
    <property type="evidence" value="ECO:0007669"/>
    <property type="project" value="UniProtKB-ARBA"/>
</dbReference>
<feature type="domain" description="VWFC" evidence="9">
    <location>
        <begin position="830"/>
        <end position="894"/>
    </location>
</feature>
<accession>A0AAE0RX94</accession>
<evidence type="ECO:0000313" key="12">
    <source>
        <dbReference type="Proteomes" id="UP001195483"/>
    </source>
</evidence>
<dbReference type="PROSITE" id="PS50184">
    <property type="entry name" value="VWFC_2"/>
    <property type="match status" value="4"/>
</dbReference>
<dbReference type="SMART" id="SM00214">
    <property type="entry name" value="VWC"/>
    <property type="match status" value="4"/>
</dbReference>
<dbReference type="PIRSF" id="PIRSF002496">
    <property type="entry name" value="Chordin"/>
    <property type="match status" value="1"/>
</dbReference>
<keyword evidence="8" id="KW-0732">Signal</keyword>
<keyword evidence="12" id="KW-1185">Reference proteome</keyword>
<evidence type="ECO:0000259" key="10">
    <source>
        <dbReference type="PROSITE" id="PS50933"/>
    </source>
</evidence>
<dbReference type="PROSITE" id="PS01208">
    <property type="entry name" value="VWFC_1"/>
    <property type="match status" value="2"/>
</dbReference>
<evidence type="ECO:0008006" key="13">
    <source>
        <dbReference type="Google" id="ProtNLM"/>
    </source>
</evidence>
<feature type="domain" description="CHRD" evidence="10">
    <location>
        <begin position="392"/>
        <end position="520"/>
    </location>
</feature>
<keyword evidence="5" id="KW-0677">Repeat</keyword>
<dbReference type="InterPro" id="IPR001007">
    <property type="entry name" value="VWF_dom"/>
</dbReference>
<dbReference type="Pfam" id="PF00093">
    <property type="entry name" value="VWC"/>
    <property type="match status" value="4"/>
</dbReference>
<keyword evidence="6" id="KW-0325">Glycoprotein</keyword>
<feature type="chain" id="PRO_5042223830" description="Chordin" evidence="8">
    <location>
        <begin position="20"/>
        <end position="912"/>
    </location>
</feature>
<reference evidence="11" key="1">
    <citation type="journal article" date="2021" name="Genome Biol. Evol.">
        <title>A High-Quality Reference Genome for a Parasitic Bivalve with Doubly Uniparental Inheritance (Bivalvia: Unionida).</title>
        <authorList>
            <person name="Smith C.H."/>
        </authorList>
    </citation>
    <scope>NUCLEOTIDE SEQUENCE</scope>
    <source>
        <strain evidence="11">CHS0354</strain>
    </source>
</reference>
<evidence type="ECO:0000256" key="5">
    <source>
        <dbReference type="ARBA" id="ARBA00022737"/>
    </source>
</evidence>
<feature type="domain" description="VWFC" evidence="9">
    <location>
        <begin position="738"/>
        <end position="810"/>
    </location>
</feature>
<dbReference type="PANTHER" id="PTHR46526">
    <property type="entry name" value="CHORDIN"/>
    <property type="match status" value="1"/>
</dbReference>
<protein>
    <recommendedName>
        <fullName evidence="13">Chordin</fullName>
    </recommendedName>
</protein>
<dbReference type="EMBL" id="JAEAOA010001006">
    <property type="protein sequence ID" value="KAK3581392.1"/>
    <property type="molecule type" value="Genomic_DNA"/>
</dbReference>
<comment type="subcellular location">
    <subcellularLocation>
        <location evidence="1">Secreted</location>
    </subcellularLocation>
</comment>
<gene>
    <name evidence="11" type="ORF">CHS0354_016242</name>
</gene>
<dbReference type="SMART" id="SM00754">
    <property type="entry name" value="CHRD"/>
    <property type="match status" value="2"/>
</dbReference>
<dbReference type="InterPro" id="IPR010895">
    <property type="entry name" value="CHRD"/>
</dbReference>
<dbReference type="PANTHER" id="PTHR46526:SF1">
    <property type="entry name" value="CHORDIN"/>
    <property type="match status" value="1"/>
</dbReference>
<dbReference type="PROSITE" id="PS50933">
    <property type="entry name" value="CHRD"/>
    <property type="match status" value="2"/>
</dbReference>
<dbReference type="Gene3D" id="6.20.200.20">
    <property type="match status" value="2"/>
</dbReference>
<dbReference type="GO" id="GO:0030514">
    <property type="term" value="P:negative regulation of BMP signaling pathway"/>
    <property type="evidence" value="ECO:0007669"/>
    <property type="project" value="TreeGrafter"/>
</dbReference>
<dbReference type="GO" id="GO:0005615">
    <property type="term" value="C:extracellular space"/>
    <property type="evidence" value="ECO:0007669"/>
    <property type="project" value="TreeGrafter"/>
</dbReference>
<feature type="domain" description="VWFC" evidence="9">
    <location>
        <begin position="671"/>
        <end position="728"/>
    </location>
</feature>
<dbReference type="AlphaFoldDB" id="A0AAE0RX94"/>
<dbReference type="InterPro" id="IPR016353">
    <property type="entry name" value="Chordin"/>
</dbReference>
<comment type="similarity">
    <text evidence="2">Belongs to the chordin family.</text>
</comment>
<reference evidence="11" key="2">
    <citation type="journal article" date="2021" name="Genome Biol. Evol.">
        <title>Developing a high-quality reference genome for a parasitic bivalve with doubly uniparental inheritance (Bivalvia: Unionida).</title>
        <authorList>
            <person name="Smith C.H."/>
        </authorList>
    </citation>
    <scope>NUCLEOTIDE SEQUENCE</scope>
    <source>
        <strain evidence="11">CHS0354</strain>
        <tissue evidence="11">Mantle</tissue>
    </source>
</reference>
<dbReference type="InterPro" id="IPR052278">
    <property type="entry name" value="Chordin-like_regulators"/>
</dbReference>
<dbReference type="SUPFAM" id="SSF57603">
    <property type="entry name" value="FnI-like domain"/>
    <property type="match status" value="4"/>
</dbReference>
<organism evidence="11 12">
    <name type="scientific">Potamilus streckersoni</name>
    <dbReference type="NCBI Taxonomy" id="2493646"/>
    <lineage>
        <taxon>Eukaryota</taxon>
        <taxon>Metazoa</taxon>
        <taxon>Spiralia</taxon>
        <taxon>Lophotrochozoa</taxon>
        <taxon>Mollusca</taxon>
        <taxon>Bivalvia</taxon>
        <taxon>Autobranchia</taxon>
        <taxon>Heteroconchia</taxon>
        <taxon>Palaeoheterodonta</taxon>
        <taxon>Unionida</taxon>
        <taxon>Unionoidea</taxon>
        <taxon>Unionidae</taxon>
        <taxon>Ambleminae</taxon>
        <taxon>Lampsilini</taxon>
        <taxon>Potamilus</taxon>
    </lineage>
</organism>
<evidence type="ECO:0000259" key="9">
    <source>
        <dbReference type="PROSITE" id="PS50184"/>
    </source>
</evidence>
<keyword evidence="4" id="KW-0964">Secreted</keyword>
<evidence type="ECO:0000256" key="6">
    <source>
        <dbReference type="ARBA" id="ARBA00023180"/>
    </source>
</evidence>
<dbReference type="GO" id="GO:0036122">
    <property type="term" value="F:BMP binding"/>
    <property type="evidence" value="ECO:0007669"/>
    <property type="project" value="TreeGrafter"/>
</dbReference>
<dbReference type="GO" id="GO:0009953">
    <property type="term" value="P:dorsal/ventral pattern formation"/>
    <property type="evidence" value="ECO:0007669"/>
    <property type="project" value="TreeGrafter"/>
</dbReference>